<evidence type="ECO:0000313" key="3">
    <source>
        <dbReference type="Proteomes" id="UP000579605"/>
    </source>
</evidence>
<dbReference type="AlphaFoldDB" id="A0A852ZNF8"/>
<dbReference type="Proteomes" id="UP000579605">
    <property type="component" value="Unassembled WGS sequence"/>
</dbReference>
<dbReference type="Gene3D" id="3.30.160.660">
    <property type="match status" value="1"/>
</dbReference>
<dbReference type="PANTHER" id="PTHR37809">
    <property type="entry name" value="RIBOSOMAL PROTEIN S12 METHYLTHIOTRANSFERASE ACCESSORY FACTOR YCAO"/>
    <property type="match status" value="1"/>
</dbReference>
<dbReference type="NCBIfam" id="TIGR03882">
    <property type="entry name" value="cyclo_dehyd_2"/>
    <property type="match status" value="1"/>
</dbReference>
<proteinExistence type="predicted"/>
<sequence length="746" mass="81420">MALNAIGPTCPRFRSDVAVTLLESDGVVLSWTGRDVGLSGDCYRSLVPLIDGQHTPAQIAAAIGPRHSPELVFHALRRLHDLGCLADSQVPEPQGDHERARGLSVAATETVAVAVASVGAAGGCDLPAALRARGLEVADGGSPLVVLTDDYLRPEVGELYRRCRTAGVPMLPARTAGLDVWVGPLLVLDEPLCWECLAGRLRTNRPVQGFVEARLPAGHAPVVPAVARTQATANVAAEYVAGHVARYARTGGADLRHTLHTLDLGEWSTSRHHVVALPECRACGCGEPSSPAGRPVLLRPAPVAFDLDGGHRTVTPEQTLDRFERLVSPLTGVVTSLVRTGPPSPAFHVYASTQNLEPPRDVEELRRALGGGKSGKGASDVQARTSALCESLERYSGSFRGDEPRVLGRYADLAADDVVHPNDLMLFSERQYAERERWNRRETRYNFVPRRFDPTAEISWTPVWSLSSEAFRLIPTALCYYGFADAGGPNFAISCSNGCAAGNTVEEAILQGFLELVERDSIALWWYHRVSRPLVDLDSFGLPYLDRARAFLAERHRDLWVLDLTADLGIPVFAAFSRRLDSTPERILLGFGAHLDPRIALLRSVTELHQMLSWVGAMEENPERVLADSETTQWLLGARLADNPYLVGDPGRSPRTAADIANLSSGELDKDLSLCRRLVEERGMQMMVLDQTRRDVGLAVVKVFVPGLRHFWARFGPGRLYDVPVRLGWMSTPTAEADLNPTPMFI</sequence>
<dbReference type="NCBIfam" id="TIGR03604">
    <property type="entry name" value="TOMM_cyclo_SagD"/>
    <property type="match status" value="1"/>
</dbReference>
<dbReference type="Pfam" id="PF02624">
    <property type="entry name" value="YcaO"/>
    <property type="match status" value="1"/>
</dbReference>
<evidence type="ECO:0000313" key="2">
    <source>
        <dbReference type="EMBL" id="NYH89996.1"/>
    </source>
</evidence>
<name>A0A852ZNF8_9ACTN</name>
<dbReference type="EMBL" id="JACBZH010000001">
    <property type="protein sequence ID" value="NYH89996.1"/>
    <property type="molecule type" value="Genomic_DNA"/>
</dbReference>
<accession>A0A852ZNF8</accession>
<dbReference type="Gene3D" id="3.40.50.720">
    <property type="entry name" value="NAD(P)-binding Rossmann-like Domain"/>
    <property type="match status" value="1"/>
</dbReference>
<evidence type="ECO:0000259" key="1">
    <source>
        <dbReference type="PROSITE" id="PS51664"/>
    </source>
</evidence>
<dbReference type="InterPro" id="IPR027624">
    <property type="entry name" value="TOMM_cyclo_SagD"/>
</dbReference>
<protein>
    <submittedName>
        <fullName evidence="2">Ribosomal protein S12 methylthiotransferase accessory factor</fullName>
    </submittedName>
</protein>
<dbReference type="RefSeq" id="WP_179787627.1">
    <property type="nucleotide sequence ID" value="NZ_BAAARR010000010.1"/>
</dbReference>
<reference evidence="2 3" key="1">
    <citation type="submission" date="2020-07" db="EMBL/GenBank/DDBJ databases">
        <title>Sequencing the genomes of 1000 actinobacteria strains.</title>
        <authorList>
            <person name="Klenk H.-P."/>
        </authorList>
    </citation>
    <scope>NUCLEOTIDE SEQUENCE [LARGE SCALE GENOMIC DNA]</scope>
    <source>
        <strain evidence="2 3">DSM 18448</strain>
    </source>
</reference>
<dbReference type="Gene3D" id="3.30.40.250">
    <property type="match status" value="1"/>
</dbReference>
<dbReference type="Gene3D" id="3.90.930.60">
    <property type="match status" value="1"/>
</dbReference>
<keyword evidence="2" id="KW-0689">Ribosomal protein</keyword>
<dbReference type="GO" id="GO:0016740">
    <property type="term" value="F:transferase activity"/>
    <property type="evidence" value="ECO:0007669"/>
    <property type="project" value="UniProtKB-KW"/>
</dbReference>
<dbReference type="Gene3D" id="3.30.1330.230">
    <property type="match status" value="2"/>
</dbReference>
<comment type="caution">
    <text evidence="2">The sequence shown here is derived from an EMBL/GenBank/DDBJ whole genome shotgun (WGS) entry which is preliminary data.</text>
</comment>
<dbReference type="GO" id="GO:0005840">
    <property type="term" value="C:ribosome"/>
    <property type="evidence" value="ECO:0007669"/>
    <property type="project" value="UniProtKB-KW"/>
</dbReference>
<organism evidence="2 3">
    <name type="scientific">Actinopolymorpha rutila</name>
    <dbReference type="NCBI Taxonomy" id="446787"/>
    <lineage>
        <taxon>Bacteria</taxon>
        <taxon>Bacillati</taxon>
        <taxon>Actinomycetota</taxon>
        <taxon>Actinomycetes</taxon>
        <taxon>Propionibacteriales</taxon>
        <taxon>Actinopolymorphaceae</taxon>
        <taxon>Actinopolymorpha</taxon>
    </lineage>
</organism>
<keyword evidence="2" id="KW-0808">Transferase</keyword>
<dbReference type="InterPro" id="IPR022291">
    <property type="entry name" value="Bacteriocin_synth_cyclodeHase"/>
</dbReference>
<keyword evidence="3" id="KW-1185">Reference proteome</keyword>
<keyword evidence="2" id="KW-0687">Ribonucleoprotein</keyword>
<dbReference type="PANTHER" id="PTHR37809:SF1">
    <property type="entry name" value="RIBOSOMAL PROTEIN S12 METHYLTHIOTRANSFERASE ACCESSORY FACTOR YCAO"/>
    <property type="match status" value="1"/>
</dbReference>
<gene>
    <name evidence="2" type="ORF">F4554_002634</name>
</gene>
<dbReference type="PROSITE" id="PS51664">
    <property type="entry name" value="YCAO"/>
    <property type="match status" value="1"/>
</dbReference>
<feature type="domain" description="YcaO" evidence="1">
    <location>
        <begin position="375"/>
        <end position="746"/>
    </location>
</feature>
<dbReference type="InterPro" id="IPR003776">
    <property type="entry name" value="YcaO-like_dom"/>
</dbReference>
<dbReference type="NCBIfam" id="TIGR00702">
    <property type="entry name" value="YcaO-type kinase domain"/>
    <property type="match status" value="1"/>
</dbReference>